<dbReference type="EMBL" id="BNBD01000011">
    <property type="protein sequence ID" value="GHF61344.1"/>
    <property type="molecule type" value="Genomic_DNA"/>
</dbReference>
<comment type="caution">
    <text evidence="1">The sequence shown here is derived from an EMBL/GenBank/DDBJ whole genome shotgun (WGS) entry which is preliminary data.</text>
</comment>
<name>A0A919B875_9ACTN</name>
<dbReference type="Proteomes" id="UP000638313">
    <property type="component" value="Unassembled WGS sequence"/>
</dbReference>
<keyword evidence="2" id="KW-1185">Reference proteome</keyword>
<reference evidence="1" key="1">
    <citation type="journal article" date="2014" name="Int. J. Syst. Evol. Microbiol.">
        <title>Complete genome sequence of Corynebacterium casei LMG S-19264T (=DSM 44701T), isolated from a smear-ripened cheese.</title>
        <authorList>
            <consortium name="US DOE Joint Genome Institute (JGI-PGF)"/>
            <person name="Walter F."/>
            <person name="Albersmeier A."/>
            <person name="Kalinowski J."/>
            <person name="Ruckert C."/>
        </authorList>
    </citation>
    <scope>NUCLEOTIDE SEQUENCE</scope>
    <source>
        <strain evidence="1">JCM 4059</strain>
    </source>
</reference>
<gene>
    <name evidence="1" type="ORF">GCM10010218_48610</name>
</gene>
<reference evidence="1" key="2">
    <citation type="submission" date="2020-09" db="EMBL/GenBank/DDBJ databases">
        <authorList>
            <person name="Sun Q."/>
            <person name="Ohkuma M."/>
        </authorList>
    </citation>
    <scope>NUCLEOTIDE SEQUENCE</scope>
    <source>
        <strain evidence="1">JCM 4059</strain>
    </source>
</reference>
<organism evidence="1 2">
    <name type="scientific">Streptomyces mashuensis</name>
    <dbReference type="NCBI Taxonomy" id="33904"/>
    <lineage>
        <taxon>Bacteria</taxon>
        <taxon>Bacillati</taxon>
        <taxon>Actinomycetota</taxon>
        <taxon>Actinomycetes</taxon>
        <taxon>Kitasatosporales</taxon>
        <taxon>Streptomycetaceae</taxon>
        <taxon>Streptomyces</taxon>
    </lineage>
</organism>
<evidence type="ECO:0000313" key="1">
    <source>
        <dbReference type="EMBL" id="GHF61344.1"/>
    </source>
</evidence>
<dbReference type="RefSeq" id="WP_190131814.1">
    <property type="nucleotide sequence ID" value="NZ_BNBD01000011.1"/>
</dbReference>
<evidence type="ECO:0000313" key="2">
    <source>
        <dbReference type="Proteomes" id="UP000638313"/>
    </source>
</evidence>
<sequence>MRIDPVSVVHDYLRAKPELAHAVTGDLVGREPGETAIYVEHAGGYRAVRDRMDRADITYQVYSELRDEAAKLAYLVREHLLEDLPGRLVGGALVLDVSDGISPRYFPDSTSREHSYLGEVSVFITEG</sequence>
<dbReference type="AlphaFoldDB" id="A0A919B875"/>
<evidence type="ECO:0008006" key="3">
    <source>
        <dbReference type="Google" id="ProtNLM"/>
    </source>
</evidence>
<proteinExistence type="predicted"/>
<accession>A0A919B875</accession>
<protein>
    <recommendedName>
        <fullName evidence="3">Tail terminator</fullName>
    </recommendedName>
</protein>